<dbReference type="Proteomes" id="UP001497516">
    <property type="component" value="Chromosome 6"/>
</dbReference>
<dbReference type="EMBL" id="OZ034819">
    <property type="protein sequence ID" value="CAL1395576.1"/>
    <property type="molecule type" value="Genomic_DNA"/>
</dbReference>
<proteinExistence type="predicted"/>
<dbReference type="EMBL" id="OZ034819">
    <property type="protein sequence ID" value="CAL1395575.1"/>
    <property type="molecule type" value="Genomic_DNA"/>
</dbReference>
<dbReference type="AlphaFoldDB" id="A0AAV2FD55"/>
<evidence type="ECO:0008006" key="4">
    <source>
        <dbReference type="Google" id="ProtNLM"/>
    </source>
</evidence>
<evidence type="ECO:0000313" key="3">
    <source>
        <dbReference type="Proteomes" id="UP001497516"/>
    </source>
</evidence>
<sequence>MRKEMFCVSSSAIVFRGVTSSVVKGWVGATVTATRICRWTRVSLTWRRAGFVHKESKTRKLNPKRRLSWCRRQDFCNSENWVIELQS</sequence>
<organism evidence="1 3">
    <name type="scientific">Linum trigynum</name>
    <dbReference type="NCBI Taxonomy" id="586398"/>
    <lineage>
        <taxon>Eukaryota</taxon>
        <taxon>Viridiplantae</taxon>
        <taxon>Streptophyta</taxon>
        <taxon>Embryophyta</taxon>
        <taxon>Tracheophyta</taxon>
        <taxon>Spermatophyta</taxon>
        <taxon>Magnoliopsida</taxon>
        <taxon>eudicotyledons</taxon>
        <taxon>Gunneridae</taxon>
        <taxon>Pentapetalae</taxon>
        <taxon>rosids</taxon>
        <taxon>fabids</taxon>
        <taxon>Malpighiales</taxon>
        <taxon>Linaceae</taxon>
        <taxon>Linum</taxon>
    </lineage>
</organism>
<accession>A0AAV2FD55</accession>
<evidence type="ECO:0000313" key="2">
    <source>
        <dbReference type="EMBL" id="CAL1395576.1"/>
    </source>
</evidence>
<reference evidence="1 3" key="1">
    <citation type="submission" date="2024-04" db="EMBL/GenBank/DDBJ databases">
        <authorList>
            <person name="Fracassetti M."/>
        </authorList>
    </citation>
    <scope>NUCLEOTIDE SEQUENCE [LARGE SCALE GENOMIC DNA]</scope>
</reference>
<gene>
    <name evidence="1" type="ORF">LTRI10_LOCUS36000</name>
    <name evidence="2" type="ORF">LTRI10_LOCUS36001</name>
</gene>
<evidence type="ECO:0000313" key="1">
    <source>
        <dbReference type="EMBL" id="CAL1395575.1"/>
    </source>
</evidence>
<protein>
    <recommendedName>
        <fullName evidence="4">Secreted protein</fullName>
    </recommendedName>
</protein>
<name>A0AAV2FD55_9ROSI</name>
<keyword evidence="3" id="KW-1185">Reference proteome</keyword>